<sequence length="545" mass="58044">MAVTTLPGARFERPEPPAVLELDGGSLTIGDVLAVARRRRIVRVSAAAARRVRAARALKQDLLEREIPIYGVTTGFGDSANRQIAPDRADRLQQNLLRNLGCGTGPAASPEVTRATMLLRANCLAKGNSGVRLELVEQLLALLNADVLPLIPERGSCGASGDLVPMSYVGRALSGETEVLFDGRVCDAAAALAELGLEPIALEAKEGLAMVNGTSFMTAFACLAAGDARRLADTADVLTAMAAQALLGNRGHFNAFLFDEAKPHPGMVASAGHIRAMLADSDLALDSEELFAGGMHGRGFVELDRQVQDKYSIRCAPHVTGMLRDTLEWVERWIAVEMNSSDDNPLFDCDGGRVHSGGNFYGGHMGQAMDALKVALANLCDLLDRQLELVVDEKFNMGLTPNLIPPIQADDPEAGLHHGFKGMQLCCSAMTAEALKQSNPATIHSRSTEAHNQDKVSMGTIAARDARTIAELASNIAAIHAIAVCQALELRGVELASPRTQAVHRRMRADVAFLERDRRLDADVAIAADMILEGELTAAAGLGQT</sequence>
<gene>
    <name evidence="2" type="primary">hutH</name>
    <name evidence="2" type="ORF">DSM104329_03322</name>
</gene>
<reference evidence="2" key="1">
    <citation type="journal article" date="2022" name="Int. J. Syst. Evol. Microbiol.">
        <title>Pseudomonas aegrilactucae sp. nov. and Pseudomonas morbosilactucae sp. nov., pathogens causing bacterial rot of lettuce in Japan.</title>
        <authorList>
            <person name="Sawada H."/>
            <person name="Fujikawa T."/>
            <person name="Satou M."/>
        </authorList>
    </citation>
    <scope>NUCLEOTIDE SEQUENCE</scope>
    <source>
        <strain evidence="2">0166_1</strain>
    </source>
</reference>
<evidence type="ECO:0000313" key="3">
    <source>
        <dbReference type="Proteomes" id="UP001162834"/>
    </source>
</evidence>
<keyword evidence="3" id="KW-1185">Reference proteome</keyword>
<dbReference type="CDD" id="cd00332">
    <property type="entry name" value="PAL-HAL"/>
    <property type="match status" value="1"/>
</dbReference>
<dbReference type="InterPro" id="IPR001106">
    <property type="entry name" value="Aromatic_Lyase"/>
</dbReference>
<dbReference type="SUPFAM" id="SSF48557">
    <property type="entry name" value="L-aspartase-like"/>
    <property type="match status" value="1"/>
</dbReference>
<dbReference type="FunFam" id="1.10.275.10:FF:000005">
    <property type="entry name" value="Histidine ammonia-lyase"/>
    <property type="match status" value="1"/>
</dbReference>
<dbReference type="AlphaFoldDB" id="A0A9E6XYZ8"/>
<dbReference type="GO" id="GO:0004397">
    <property type="term" value="F:histidine ammonia-lyase activity"/>
    <property type="evidence" value="ECO:0007669"/>
    <property type="project" value="UniProtKB-EC"/>
</dbReference>
<dbReference type="InterPro" id="IPR024083">
    <property type="entry name" value="Fumarase/histidase_N"/>
</dbReference>
<dbReference type="Pfam" id="PF00221">
    <property type="entry name" value="Lyase_aromatic"/>
    <property type="match status" value="1"/>
</dbReference>
<accession>A0A9E6XYZ8</accession>
<evidence type="ECO:0000256" key="1">
    <source>
        <dbReference type="ARBA" id="ARBA00023239"/>
    </source>
</evidence>
<dbReference type="Proteomes" id="UP001162834">
    <property type="component" value="Chromosome"/>
</dbReference>
<evidence type="ECO:0000313" key="2">
    <source>
        <dbReference type="EMBL" id="UGS36911.1"/>
    </source>
</evidence>
<organism evidence="2 3">
    <name type="scientific">Capillimicrobium parvum</name>
    <dbReference type="NCBI Taxonomy" id="2884022"/>
    <lineage>
        <taxon>Bacteria</taxon>
        <taxon>Bacillati</taxon>
        <taxon>Actinomycetota</taxon>
        <taxon>Thermoleophilia</taxon>
        <taxon>Solirubrobacterales</taxon>
        <taxon>Capillimicrobiaceae</taxon>
        <taxon>Capillimicrobium</taxon>
    </lineage>
</organism>
<dbReference type="RefSeq" id="WP_259310973.1">
    <property type="nucleotide sequence ID" value="NZ_CP087164.1"/>
</dbReference>
<dbReference type="InterPro" id="IPR008948">
    <property type="entry name" value="L-Aspartase-like"/>
</dbReference>
<dbReference type="EC" id="4.3.1.3" evidence="2"/>
<proteinExistence type="predicted"/>
<dbReference type="Gene3D" id="1.10.275.10">
    <property type="entry name" value="Fumarase/aspartase (N-terminal domain)"/>
    <property type="match status" value="1"/>
</dbReference>
<dbReference type="PANTHER" id="PTHR10362">
    <property type="entry name" value="HISTIDINE AMMONIA-LYASE"/>
    <property type="match status" value="1"/>
</dbReference>
<name>A0A9E6XYZ8_9ACTN</name>
<dbReference type="EMBL" id="CP087164">
    <property type="protein sequence ID" value="UGS36911.1"/>
    <property type="molecule type" value="Genomic_DNA"/>
</dbReference>
<dbReference type="Gene3D" id="1.20.200.10">
    <property type="entry name" value="Fumarase/aspartase (Central domain)"/>
    <property type="match status" value="1"/>
</dbReference>
<dbReference type="KEGG" id="sbae:DSM104329_03322"/>
<keyword evidence="1 2" id="KW-0456">Lyase</keyword>
<protein>
    <submittedName>
        <fullName evidence="2">Histidine ammonia-lyase</fullName>
        <ecNumber evidence="2">4.3.1.3</ecNumber>
    </submittedName>
</protein>